<protein>
    <submittedName>
        <fullName evidence="1">Ribonuclease UK114-like</fullName>
    </submittedName>
</protein>
<dbReference type="AlphaFoldDB" id="A0A392PEV9"/>
<dbReference type="InterPro" id="IPR035959">
    <property type="entry name" value="RutC-like_sf"/>
</dbReference>
<feature type="non-terminal residue" evidence="1">
    <location>
        <position position="106"/>
    </location>
</feature>
<dbReference type="Gene3D" id="3.30.1330.40">
    <property type="entry name" value="RutC-like"/>
    <property type="match status" value="1"/>
</dbReference>
<proteinExistence type="predicted"/>
<sequence length="106" mass="10971">MVSLCGVTTCFQIPTINGGGILCNRTPLTTRRGCLSLTGGTSFCNTLSSSKLSSSFKCLAISSDSRIGIKEAVETEKAPAALGPYSQANKVNNLLFVSGVLGLVPQ</sequence>
<name>A0A392PEV9_9FABA</name>
<comment type="caution">
    <text evidence="1">The sequence shown here is derived from an EMBL/GenBank/DDBJ whole genome shotgun (WGS) entry which is preliminary data.</text>
</comment>
<dbReference type="CDD" id="cd00448">
    <property type="entry name" value="YjgF_YER057c_UK114_family"/>
    <property type="match status" value="1"/>
</dbReference>
<keyword evidence="2" id="KW-1185">Reference proteome</keyword>
<dbReference type="SUPFAM" id="SSF55298">
    <property type="entry name" value="YjgF-like"/>
    <property type="match status" value="1"/>
</dbReference>
<evidence type="ECO:0000313" key="1">
    <source>
        <dbReference type="EMBL" id="MCI10633.1"/>
    </source>
</evidence>
<reference evidence="1 2" key="1">
    <citation type="journal article" date="2018" name="Front. Plant Sci.">
        <title>Red Clover (Trifolium pratense) and Zigzag Clover (T. medium) - A Picture of Genomic Similarities and Differences.</title>
        <authorList>
            <person name="Dluhosova J."/>
            <person name="Istvanek J."/>
            <person name="Nedelnik J."/>
            <person name="Repkova J."/>
        </authorList>
    </citation>
    <scope>NUCLEOTIDE SEQUENCE [LARGE SCALE GENOMIC DNA]</scope>
    <source>
        <strain evidence="2">cv. 10/8</strain>
        <tissue evidence="1">Leaf</tissue>
    </source>
</reference>
<evidence type="ECO:0000313" key="2">
    <source>
        <dbReference type="Proteomes" id="UP000265520"/>
    </source>
</evidence>
<dbReference type="Proteomes" id="UP000265520">
    <property type="component" value="Unassembled WGS sequence"/>
</dbReference>
<organism evidence="1 2">
    <name type="scientific">Trifolium medium</name>
    <dbReference type="NCBI Taxonomy" id="97028"/>
    <lineage>
        <taxon>Eukaryota</taxon>
        <taxon>Viridiplantae</taxon>
        <taxon>Streptophyta</taxon>
        <taxon>Embryophyta</taxon>
        <taxon>Tracheophyta</taxon>
        <taxon>Spermatophyta</taxon>
        <taxon>Magnoliopsida</taxon>
        <taxon>eudicotyledons</taxon>
        <taxon>Gunneridae</taxon>
        <taxon>Pentapetalae</taxon>
        <taxon>rosids</taxon>
        <taxon>fabids</taxon>
        <taxon>Fabales</taxon>
        <taxon>Fabaceae</taxon>
        <taxon>Papilionoideae</taxon>
        <taxon>50 kb inversion clade</taxon>
        <taxon>NPAAA clade</taxon>
        <taxon>Hologalegina</taxon>
        <taxon>IRL clade</taxon>
        <taxon>Trifolieae</taxon>
        <taxon>Trifolium</taxon>
    </lineage>
</organism>
<dbReference type="EMBL" id="LXQA010077048">
    <property type="protein sequence ID" value="MCI10633.1"/>
    <property type="molecule type" value="Genomic_DNA"/>
</dbReference>
<accession>A0A392PEV9</accession>